<evidence type="ECO:0000313" key="3">
    <source>
        <dbReference type="EMBL" id="KAJ1355027.1"/>
    </source>
</evidence>
<feature type="coiled-coil region" evidence="1">
    <location>
        <begin position="150"/>
        <end position="188"/>
    </location>
</feature>
<gene>
    <name evidence="3" type="ORF">KIN20_012143</name>
</gene>
<feature type="region of interest" description="Disordered" evidence="2">
    <location>
        <begin position="246"/>
        <end position="288"/>
    </location>
</feature>
<evidence type="ECO:0000313" key="4">
    <source>
        <dbReference type="Proteomes" id="UP001196413"/>
    </source>
</evidence>
<organism evidence="3 4">
    <name type="scientific">Parelaphostrongylus tenuis</name>
    <name type="common">Meningeal worm</name>
    <dbReference type="NCBI Taxonomy" id="148309"/>
    <lineage>
        <taxon>Eukaryota</taxon>
        <taxon>Metazoa</taxon>
        <taxon>Ecdysozoa</taxon>
        <taxon>Nematoda</taxon>
        <taxon>Chromadorea</taxon>
        <taxon>Rhabditida</taxon>
        <taxon>Rhabditina</taxon>
        <taxon>Rhabditomorpha</taxon>
        <taxon>Strongyloidea</taxon>
        <taxon>Metastrongylidae</taxon>
        <taxon>Parelaphostrongylus</taxon>
    </lineage>
</organism>
<dbReference type="Proteomes" id="UP001196413">
    <property type="component" value="Unassembled WGS sequence"/>
</dbReference>
<evidence type="ECO:0000256" key="1">
    <source>
        <dbReference type="SAM" id="Coils"/>
    </source>
</evidence>
<evidence type="ECO:0000256" key="2">
    <source>
        <dbReference type="SAM" id="MobiDB-lite"/>
    </source>
</evidence>
<comment type="caution">
    <text evidence="3">The sequence shown here is derived from an EMBL/GenBank/DDBJ whole genome shotgun (WGS) entry which is preliminary data.</text>
</comment>
<feature type="region of interest" description="Disordered" evidence="2">
    <location>
        <begin position="393"/>
        <end position="437"/>
    </location>
</feature>
<protein>
    <submittedName>
        <fullName evidence="3">Uncharacterized protein</fullName>
    </submittedName>
</protein>
<feature type="compositionally biased region" description="Polar residues" evidence="2">
    <location>
        <begin position="262"/>
        <end position="280"/>
    </location>
</feature>
<name>A0AAD5MUI8_PARTN</name>
<proteinExistence type="predicted"/>
<reference evidence="3" key="1">
    <citation type="submission" date="2021-06" db="EMBL/GenBank/DDBJ databases">
        <title>Parelaphostrongylus tenuis whole genome reference sequence.</title>
        <authorList>
            <person name="Garwood T.J."/>
            <person name="Larsen P.A."/>
            <person name="Fountain-Jones N.M."/>
            <person name="Garbe J.R."/>
            <person name="Macchietto M.G."/>
            <person name="Kania S.A."/>
            <person name="Gerhold R.W."/>
            <person name="Richards J.E."/>
            <person name="Wolf T.M."/>
        </authorList>
    </citation>
    <scope>NUCLEOTIDE SEQUENCE</scope>
    <source>
        <strain evidence="3">MNPRO001-30</strain>
        <tissue evidence="3">Meninges</tissue>
    </source>
</reference>
<keyword evidence="1" id="KW-0175">Coiled coil</keyword>
<accession>A0AAD5MUI8</accession>
<keyword evidence="4" id="KW-1185">Reference proteome</keyword>
<dbReference type="EMBL" id="JAHQIW010002308">
    <property type="protein sequence ID" value="KAJ1355027.1"/>
    <property type="molecule type" value="Genomic_DNA"/>
</dbReference>
<sequence>MAAIAREKQSEKSMDLAKRFIVEELGFVASSYEAEQICQSLKDQRLELGRKKTNLLKRRELFVSFEEPSRKRRSTEDGAALSIEDDGQLARIDEDLRNIDHQQMLCSDELNKLQRECGSIDFDSRAESRWNDIGTIASARVFLKALFEQATNARKSIVDQDLELRRLRDELKNAKASIDLEKKNHDEKLRALHESNRKLLLGVQKQISQIETKYFNFLATVSTMKTIDSGTAEEMKVLHDNVQRLSQTGKQLESKLKPSASRGLTRSRSSSCLGATSGVLTTEEERRSRASRARIQRYGNVVNPIVEVPTEDSDEGESFMDVTYNPEQKKSKPKPKIVTDLSPILDLTKIVSSSNGGYVSPRSRRLSMKLEEPPTTNAEVPEKENTVWNETFVISGDSATPKESDANAKAPDVKNPTKNATLTSGLEPHLDPTLGPI</sequence>
<dbReference type="AlphaFoldDB" id="A0AAD5MUI8"/>